<sequence length="469" mass="52992">MQELPDCLYEGNQPTLITPLSPTPNHSLYLSNLDDHHFLRFSIKYLYLFQKSISPLTLKDSLSRVLVDYYPFAGRIRVSDEGSKLEVDCNGEGAVFAEAFMDITCQDFVQLSPKPNKSWRKLLFKVQAQSFLDIPPLVIQVLHSISRFVQLMLCVLLKLRFYELTYKVTYLRCGGMILCTAINHCLCDGIGTSQFLHAWAHATTSQAHLPTRPFHSRHVLDPRNPPRVTHSHPGFTRTTTVDKSSTFDISKYLQSQPLAPATLTFNQSHLLRLKKTCAPSLKCTTFEALAANTWRSWAQSLDLPMTMLVKLLFSVNMRKRLTPELPQGYYGNGFVLACAESKVQDLVNGNIYHAVKSIQEAKSRITDEYVRSAIDLLEDKTVKTDVSCSLVISQWAKLGLEELDLGGGKPMYMGPLTSDIYCLFLPVASDNDAIRVQMSLPEEVVKRLEYCMVKFLDGKDNEDENSRAC</sequence>
<protein>
    <recommendedName>
        <fullName evidence="4">HXXXD-type acyl-transferase family protein</fullName>
    </recommendedName>
</protein>
<dbReference type="InterPro" id="IPR023213">
    <property type="entry name" value="CAT-like_dom_sf"/>
</dbReference>
<dbReference type="ExpressionAtlas" id="A0A178WBJ0">
    <property type="expression patterns" value="baseline and differential"/>
</dbReference>
<name>A0A178WBJ0_ARATH</name>
<dbReference type="AlphaFoldDB" id="A0A178WBJ0"/>
<comment type="similarity">
    <text evidence="1">Belongs to the plant acyltransferase family.</text>
</comment>
<comment type="caution">
    <text evidence="2">The sequence shown here is derived from an EMBL/GenBank/DDBJ whole genome shotgun (WGS) entry which is preliminary data.</text>
</comment>
<proteinExistence type="inferred from homology"/>
<reference evidence="3" key="1">
    <citation type="journal article" date="2016" name="Proc. Natl. Acad. Sci. U.S.A.">
        <title>Chromosome-level assembly of Arabidopsis thaliana Ler reveals the extent of translocation and inversion polymorphisms.</title>
        <authorList>
            <person name="Zapata L."/>
            <person name="Ding J."/>
            <person name="Willing E.M."/>
            <person name="Hartwig B."/>
            <person name="Bezdan D."/>
            <person name="Jiao W.B."/>
            <person name="Patel V."/>
            <person name="Velikkakam James G."/>
            <person name="Koornneef M."/>
            <person name="Ossowski S."/>
            <person name="Schneeberger K."/>
        </authorList>
    </citation>
    <scope>NUCLEOTIDE SEQUENCE [LARGE SCALE GENOMIC DNA]</scope>
    <source>
        <strain evidence="3">cv. Landsberg erecta</strain>
    </source>
</reference>
<accession>A0A178WBJ0</accession>
<dbReference type="PANTHER" id="PTHR31642">
    <property type="entry name" value="TRICHOTHECENE 3-O-ACETYLTRANSFERASE"/>
    <property type="match status" value="1"/>
</dbReference>
<dbReference type="PANTHER" id="PTHR31642:SF5">
    <property type="entry name" value="OS01G0104900 PROTEIN"/>
    <property type="match status" value="1"/>
</dbReference>
<dbReference type="EMBL" id="LUHQ01000001">
    <property type="protein sequence ID" value="OAP15787.1"/>
    <property type="molecule type" value="Genomic_DNA"/>
</dbReference>
<dbReference type="Gene3D" id="3.30.559.10">
    <property type="entry name" value="Chloramphenicol acetyltransferase-like domain"/>
    <property type="match status" value="2"/>
</dbReference>
<dbReference type="InterPro" id="IPR050317">
    <property type="entry name" value="Plant_Fungal_Acyltransferase"/>
</dbReference>
<dbReference type="Pfam" id="PF02458">
    <property type="entry name" value="Transferase"/>
    <property type="match status" value="2"/>
</dbReference>
<gene>
    <name evidence="2" type="ordered locus">AXX17_At1g28000</name>
</gene>
<dbReference type="Proteomes" id="UP000078284">
    <property type="component" value="Chromosome 1"/>
</dbReference>
<evidence type="ECO:0000313" key="3">
    <source>
        <dbReference type="Proteomes" id="UP000078284"/>
    </source>
</evidence>
<evidence type="ECO:0000313" key="2">
    <source>
        <dbReference type="EMBL" id="OAP15787.1"/>
    </source>
</evidence>
<evidence type="ECO:0008006" key="4">
    <source>
        <dbReference type="Google" id="ProtNLM"/>
    </source>
</evidence>
<evidence type="ECO:0000256" key="1">
    <source>
        <dbReference type="ARBA" id="ARBA00009861"/>
    </source>
</evidence>
<organism evidence="2 3">
    <name type="scientific">Arabidopsis thaliana</name>
    <name type="common">Mouse-ear cress</name>
    <dbReference type="NCBI Taxonomy" id="3702"/>
    <lineage>
        <taxon>Eukaryota</taxon>
        <taxon>Viridiplantae</taxon>
        <taxon>Streptophyta</taxon>
        <taxon>Embryophyta</taxon>
        <taxon>Tracheophyta</taxon>
        <taxon>Spermatophyta</taxon>
        <taxon>Magnoliopsida</taxon>
        <taxon>eudicotyledons</taxon>
        <taxon>Gunneridae</taxon>
        <taxon>Pentapetalae</taxon>
        <taxon>rosids</taxon>
        <taxon>malvids</taxon>
        <taxon>Brassicales</taxon>
        <taxon>Brassicaceae</taxon>
        <taxon>Camelineae</taxon>
        <taxon>Arabidopsis</taxon>
    </lineage>
</organism>